<accession>A0A9X5GS30</accession>
<keyword evidence="1" id="KW-0560">Oxidoreductase</keyword>
<gene>
    <name evidence="3" type="ORF">D5281_03490</name>
</gene>
<dbReference type="OrthoDB" id="9773828at2"/>
<organism evidence="3 4">
    <name type="scientific">Parablautia muri</name>
    <dbReference type="NCBI Taxonomy" id="2320879"/>
    <lineage>
        <taxon>Bacteria</taxon>
        <taxon>Bacillati</taxon>
        <taxon>Bacillota</taxon>
        <taxon>Clostridia</taxon>
        <taxon>Lachnospirales</taxon>
        <taxon>Lachnospiraceae</taxon>
        <taxon>Parablautia</taxon>
    </lineage>
</organism>
<dbReference type="GO" id="GO:0005737">
    <property type="term" value="C:cytoplasm"/>
    <property type="evidence" value="ECO:0007669"/>
    <property type="project" value="TreeGrafter"/>
</dbReference>
<dbReference type="Gene3D" id="3.20.20.100">
    <property type="entry name" value="NADP-dependent oxidoreductase domain"/>
    <property type="match status" value="1"/>
</dbReference>
<dbReference type="InterPro" id="IPR036812">
    <property type="entry name" value="NAD(P)_OxRdtase_dom_sf"/>
</dbReference>
<dbReference type="EMBL" id="QZDT01000003">
    <property type="protein sequence ID" value="NBJ91677.1"/>
    <property type="molecule type" value="Genomic_DNA"/>
</dbReference>
<dbReference type="GO" id="GO:0016491">
    <property type="term" value="F:oxidoreductase activity"/>
    <property type="evidence" value="ECO:0007669"/>
    <property type="project" value="UniProtKB-KW"/>
</dbReference>
<keyword evidence="4" id="KW-1185">Reference proteome</keyword>
<sequence length="322" mass="36423">MEKTRKLGQTDMTITAIGYGCMGQTHSYGVVEAEKDMISLMRYAHEVGYTFFDTAPIYGEANERYLGKAVAPFRKEVVIATKFGIVDESFFTGNEDALNSSRDSIRQQVDASLKRLGTDYIDLYYQHRIDPKTEPEEVAQTMAELIKAGKIRAWGVSFAPEEYIRRAHSVCKISAIENMYSFVARQDEGTYFPLCEELGITYVSACPLAKGYLSNRYAAGTKYREGDWRADMNLFQKEGIDHNRALMDLITEFAERKQATPAQIALAWEITKKPYLVPIPGTTKRDRVKENFEAVTVELTESEMSEIEEALSHMDIVGMSRG</sequence>
<dbReference type="Proteomes" id="UP001154420">
    <property type="component" value="Unassembled WGS sequence"/>
</dbReference>
<dbReference type="Pfam" id="PF00248">
    <property type="entry name" value="Aldo_ket_red"/>
    <property type="match status" value="1"/>
</dbReference>
<feature type="domain" description="NADP-dependent oxidoreductase" evidence="2">
    <location>
        <begin position="17"/>
        <end position="310"/>
    </location>
</feature>
<dbReference type="SUPFAM" id="SSF51430">
    <property type="entry name" value="NAD(P)-linked oxidoreductase"/>
    <property type="match status" value="1"/>
</dbReference>
<proteinExistence type="predicted"/>
<evidence type="ECO:0000313" key="4">
    <source>
        <dbReference type="Proteomes" id="UP001154420"/>
    </source>
</evidence>
<dbReference type="AlphaFoldDB" id="A0A9X5GS30"/>
<evidence type="ECO:0000313" key="3">
    <source>
        <dbReference type="EMBL" id="NBJ91677.1"/>
    </source>
</evidence>
<comment type="caution">
    <text evidence="3">The sequence shown here is derived from an EMBL/GenBank/DDBJ whole genome shotgun (WGS) entry which is preliminary data.</text>
</comment>
<evidence type="ECO:0000256" key="1">
    <source>
        <dbReference type="ARBA" id="ARBA00023002"/>
    </source>
</evidence>
<dbReference type="PANTHER" id="PTHR43625">
    <property type="entry name" value="AFLATOXIN B1 ALDEHYDE REDUCTASE"/>
    <property type="match status" value="1"/>
</dbReference>
<dbReference type="InterPro" id="IPR023210">
    <property type="entry name" value="NADP_OxRdtase_dom"/>
</dbReference>
<protein>
    <submittedName>
        <fullName evidence="3">Aldo/keto reductase</fullName>
    </submittedName>
</protein>
<reference evidence="3" key="1">
    <citation type="submission" date="2018-09" db="EMBL/GenBank/DDBJ databases">
        <title>Murine metabolic-syndrome-specific gut microbial biobank.</title>
        <authorList>
            <person name="Liu C."/>
        </authorList>
    </citation>
    <scope>NUCLEOTIDE SEQUENCE</scope>
    <source>
        <strain evidence="3">D42-62</strain>
    </source>
</reference>
<evidence type="ECO:0000259" key="2">
    <source>
        <dbReference type="Pfam" id="PF00248"/>
    </source>
</evidence>
<name>A0A9X5GS30_9FIRM</name>
<dbReference type="InterPro" id="IPR050791">
    <property type="entry name" value="Aldo-Keto_reductase"/>
</dbReference>
<dbReference type="PANTHER" id="PTHR43625:SF77">
    <property type="entry name" value="ALDO-KETO REDUCTASE"/>
    <property type="match status" value="1"/>
</dbReference>
<dbReference type="RefSeq" id="WP_160558761.1">
    <property type="nucleotide sequence ID" value="NZ_QZDT01000003.1"/>
</dbReference>